<evidence type="ECO:0000256" key="1">
    <source>
        <dbReference type="ARBA" id="ARBA00006295"/>
    </source>
</evidence>
<dbReference type="GO" id="GO:0045881">
    <property type="term" value="P:positive regulation of sporulation resulting in formation of a cellular spore"/>
    <property type="evidence" value="ECO:0007669"/>
    <property type="project" value="TreeGrafter"/>
</dbReference>
<dbReference type="InterPro" id="IPR050336">
    <property type="entry name" value="Chromosome_partition/occlusion"/>
</dbReference>
<dbReference type="PANTHER" id="PTHR33375">
    <property type="entry name" value="CHROMOSOME-PARTITIONING PROTEIN PARB-RELATED"/>
    <property type="match status" value="1"/>
</dbReference>
<accession>A0A445MVM8</accession>
<dbReference type="InterPro" id="IPR003115">
    <property type="entry name" value="ParB_N"/>
</dbReference>
<dbReference type="InterPro" id="IPR057240">
    <property type="entry name" value="ParB_dimer_C"/>
</dbReference>
<evidence type="ECO:0000313" key="5">
    <source>
        <dbReference type="EMBL" id="SPD73493.1"/>
    </source>
</evidence>
<evidence type="ECO:0000256" key="2">
    <source>
        <dbReference type="ARBA" id="ARBA00022829"/>
    </source>
</evidence>
<sequence length="278" mass="31279">MSKRSALGKGLSALIPSAAESDTQFFLCPIELIEPNPYQPRQEFSAPELEEMVLSVKEKGVITPLLVTKTEKGYQLIAGERRWRAAQKAGLERVPVVVREVTPTESLELALIENIHRKDLNPIEEALAYNRLMEDTGLTQELIAKRLGKDRSTVTNILRLLKLPSFIQKDIIDGNIAMAHARVLAGIKNANELKRLRDAIISRGLSVRTLEAMARKINSPAPTRKKKKADDDYMESLAQTLKRALGTKVDIRKKGKEGRIIIYFFSDNELERLLERLA</sequence>
<gene>
    <name evidence="5" type="primary">spo0J</name>
    <name evidence="5" type="ORF">PITCH_A190069</name>
</gene>
<comment type="similarity">
    <text evidence="1">Belongs to the ParB family.</text>
</comment>
<dbReference type="NCBIfam" id="TIGR00180">
    <property type="entry name" value="parB_part"/>
    <property type="match status" value="1"/>
</dbReference>
<protein>
    <submittedName>
        <fullName evidence="5">Stage 0 sporulation protein J</fullName>
    </submittedName>
</protein>
<dbReference type="AlphaFoldDB" id="A0A445MVM8"/>
<name>A0A445MVM8_9BACT</name>
<keyword evidence="2" id="KW-0159">Chromosome partition</keyword>
<dbReference type="EMBL" id="OJIN01000101">
    <property type="protein sequence ID" value="SPD73493.1"/>
    <property type="molecule type" value="Genomic_DNA"/>
</dbReference>
<evidence type="ECO:0000259" key="4">
    <source>
        <dbReference type="SMART" id="SM00470"/>
    </source>
</evidence>
<dbReference type="Pfam" id="PF23552">
    <property type="entry name" value="ParB_C"/>
    <property type="match status" value="1"/>
</dbReference>
<evidence type="ECO:0000256" key="3">
    <source>
        <dbReference type="ARBA" id="ARBA00023125"/>
    </source>
</evidence>
<dbReference type="GO" id="GO:0007059">
    <property type="term" value="P:chromosome segregation"/>
    <property type="evidence" value="ECO:0007669"/>
    <property type="project" value="UniProtKB-KW"/>
</dbReference>
<feature type="domain" description="ParB-like N-terminal" evidence="4">
    <location>
        <begin position="26"/>
        <end position="115"/>
    </location>
</feature>
<dbReference type="FunFam" id="1.10.10.2830:FF:000001">
    <property type="entry name" value="Chromosome partitioning protein ParB"/>
    <property type="match status" value="1"/>
</dbReference>
<dbReference type="FunFam" id="3.90.1530.30:FF:000001">
    <property type="entry name" value="Chromosome partitioning protein ParB"/>
    <property type="match status" value="1"/>
</dbReference>
<dbReference type="InterPro" id="IPR036086">
    <property type="entry name" value="ParB/Sulfiredoxin_sf"/>
</dbReference>
<organism evidence="5">
    <name type="scientific">uncultured Desulfobacterium sp</name>
    <dbReference type="NCBI Taxonomy" id="201089"/>
    <lineage>
        <taxon>Bacteria</taxon>
        <taxon>Pseudomonadati</taxon>
        <taxon>Thermodesulfobacteriota</taxon>
        <taxon>Desulfobacteria</taxon>
        <taxon>Desulfobacterales</taxon>
        <taxon>Desulfobacteriaceae</taxon>
        <taxon>Desulfobacterium</taxon>
        <taxon>environmental samples</taxon>
    </lineage>
</organism>
<dbReference type="Pfam" id="PF02195">
    <property type="entry name" value="ParB_N"/>
    <property type="match status" value="1"/>
</dbReference>
<dbReference type="InterPro" id="IPR041468">
    <property type="entry name" value="HTH_ParB/Spo0J"/>
</dbReference>
<dbReference type="Pfam" id="PF17762">
    <property type="entry name" value="HTH_ParB"/>
    <property type="match status" value="1"/>
</dbReference>
<dbReference type="SMART" id="SM00470">
    <property type="entry name" value="ParB"/>
    <property type="match status" value="1"/>
</dbReference>
<dbReference type="Gene3D" id="1.10.10.2830">
    <property type="match status" value="1"/>
</dbReference>
<dbReference type="Gene3D" id="3.90.1530.30">
    <property type="match status" value="1"/>
</dbReference>
<dbReference type="GO" id="GO:0005694">
    <property type="term" value="C:chromosome"/>
    <property type="evidence" value="ECO:0007669"/>
    <property type="project" value="TreeGrafter"/>
</dbReference>
<dbReference type="SUPFAM" id="SSF109709">
    <property type="entry name" value="KorB DNA-binding domain-like"/>
    <property type="match status" value="1"/>
</dbReference>
<dbReference type="SUPFAM" id="SSF110849">
    <property type="entry name" value="ParB/Sulfiredoxin"/>
    <property type="match status" value="1"/>
</dbReference>
<dbReference type="GO" id="GO:0003677">
    <property type="term" value="F:DNA binding"/>
    <property type="evidence" value="ECO:0007669"/>
    <property type="project" value="UniProtKB-KW"/>
</dbReference>
<proteinExistence type="inferred from homology"/>
<reference evidence="5" key="1">
    <citation type="submission" date="2018-01" db="EMBL/GenBank/DDBJ databases">
        <authorList>
            <person name="Regsiter A."/>
            <person name="William W."/>
        </authorList>
    </citation>
    <scope>NUCLEOTIDE SEQUENCE</scope>
    <source>
        <strain evidence="5">TRIP AH-1</strain>
    </source>
</reference>
<dbReference type="InterPro" id="IPR004437">
    <property type="entry name" value="ParB/RepB/Spo0J"/>
</dbReference>
<dbReference type="PANTHER" id="PTHR33375:SF1">
    <property type="entry name" value="CHROMOSOME-PARTITIONING PROTEIN PARB-RELATED"/>
    <property type="match status" value="1"/>
</dbReference>
<keyword evidence="3" id="KW-0238">DNA-binding</keyword>